<dbReference type="Pfam" id="PF10988">
    <property type="entry name" value="DUF2807"/>
    <property type="match status" value="1"/>
</dbReference>
<proteinExistence type="predicted"/>
<name>A0A2W7TT94_9FLAO</name>
<dbReference type="AlphaFoldDB" id="A0A2W7TT94"/>
<keyword evidence="5" id="KW-1185">Reference proteome</keyword>
<protein>
    <submittedName>
        <fullName evidence="4">DUF2807 domain-containing protein</fullName>
    </submittedName>
</protein>
<evidence type="ECO:0000313" key="5">
    <source>
        <dbReference type="Proteomes" id="UP000249177"/>
    </source>
</evidence>
<feature type="domain" description="Putative auto-transporter adhesin head GIN" evidence="3">
    <location>
        <begin position="42"/>
        <end position="223"/>
    </location>
</feature>
<feature type="region of interest" description="Disordered" evidence="1">
    <location>
        <begin position="218"/>
        <end position="239"/>
    </location>
</feature>
<evidence type="ECO:0000256" key="1">
    <source>
        <dbReference type="SAM" id="MobiDB-lite"/>
    </source>
</evidence>
<reference evidence="4 5" key="1">
    <citation type="submission" date="2018-06" db="EMBL/GenBank/DDBJ databases">
        <title>Flavobacterium sp IMCC34762, genome.</title>
        <authorList>
            <person name="Joung Y."/>
            <person name="Cho J."/>
            <person name="Song J."/>
        </authorList>
    </citation>
    <scope>NUCLEOTIDE SEQUENCE [LARGE SCALE GENOMIC DNA]</scope>
    <source>
        <strain evidence="4 5">IMCC34762</strain>
    </source>
</reference>
<comment type="caution">
    <text evidence="4">The sequence shown here is derived from an EMBL/GenBank/DDBJ whole genome shotgun (WGS) entry which is preliminary data.</text>
</comment>
<feature type="chain" id="PRO_5015882192" evidence="2">
    <location>
        <begin position="22"/>
        <end position="239"/>
    </location>
</feature>
<accession>A0A2W7TT94</accession>
<dbReference type="Proteomes" id="UP000249177">
    <property type="component" value="Unassembled WGS sequence"/>
</dbReference>
<feature type="signal peptide" evidence="2">
    <location>
        <begin position="1"/>
        <end position="21"/>
    </location>
</feature>
<organism evidence="4 5">
    <name type="scientific">Flavobacterium aquariorum</name>
    <dbReference type="NCBI Taxonomy" id="2217670"/>
    <lineage>
        <taxon>Bacteria</taxon>
        <taxon>Pseudomonadati</taxon>
        <taxon>Bacteroidota</taxon>
        <taxon>Flavobacteriia</taxon>
        <taxon>Flavobacteriales</taxon>
        <taxon>Flavobacteriaceae</taxon>
        <taxon>Flavobacterium</taxon>
    </lineage>
</organism>
<dbReference type="RefSeq" id="WP_111410788.1">
    <property type="nucleotide sequence ID" value="NZ_QKXH01000009.1"/>
</dbReference>
<dbReference type="PANTHER" id="PTHR39200:SF1">
    <property type="entry name" value="AUTO-TRANSPORTER ADHESIN HEAD GIN DOMAIN-CONTAINING PROTEIN-RELATED"/>
    <property type="match status" value="1"/>
</dbReference>
<evidence type="ECO:0000256" key="2">
    <source>
        <dbReference type="SAM" id="SignalP"/>
    </source>
</evidence>
<sequence>MKKSVLLVVFSALFFTTIANAQWSKIKGNGKVVTEKRTTSGYDEIILSGSFDVILVSGTEGTITIEGEENIIPHIKVEVVANVLKISNEKNIQIDTKKKLVVTVPFEQINSVALSGSGDVIAKNTIVSPTFKAKLSGSGNLTLDVKTTDFESNLSGSGDVVVTGISDNFVSKTSGSGDVDAINLTTKNANVTISGSGDMKVNCSESLIARVSGSGDIEYKGDPKTKDTKVSGSGDISKV</sequence>
<evidence type="ECO:0000259" key="3">
    <source>
        <dbReference type="Pfam" id="PF10988"/>
    </source>
</evidence>
<feature type="compositionally biased region" description="Basic and acidic residues" evidence="1">
    <location>
        <begin position="218"/>
        <end position="229"/>
    </location>
</feature>
<dbReference type="PANTHER" id="PTHR39200">
    <property type="entry name" value="HYPOTHETICAL EXPORTED PROTEIN"/>
    <property type="match status" value="1"/>
</dbReference>
<gene>
    <name evidence="4" type="ORF">DOS84_14250</name>
</gene>
<dbReference type="Gene3D" id="2.160.20.120">
    <property type="match status" value="1"/>
</dbReference>
<dbReference type="OrthoDB" id="5585143at2"/>
<dbReference type="EMBL" id="QKXH01000009">
    <property type="protein sequence ID" value="PZX92616.1"/>
    <property type="molecule type" value="Genomic_DNA"/>
</dbReference>
<evidence type="ECO:0000313" key="4">
    <source>
        <dbReference type="EMBL" id="PZX92616.1"/>
    </source>
</evidence>
<keyword evidence="2" id="KW-0732">Signal</keyword>
<dbReference type="InterPro" id="IPR021255">
    <property type="entry name" value="DUF2807"/>
</dbReference>